<evidence type="ECO:0000256" key="1">
    <source>
        <dbReference type="ARBA" id="ARBA00004141"/>
    </source>
</evidence>
<evidence type="ECO:0000259" key="12">
    <source>
        <dbReference type="Pfam" id="PF00999"/>
    </source>
</evidence>
<evidence type="ECO:0000313" key="13">
    <source>
        <dbReference type="EMBL" id="CAD5334618.1"/>
    </source>
</evidence>
<dbReference type="PANTHER" id="PTHR16254:SF20">
    <property type="entry name" value="K(+) EFFLUX ANTIPORTER 5"/>
    <property type="match status" value="1"/>
</dbReference>
<comment type="subcellular location">
    <subcellularLocation>
        <location evidence="1">Membrane</location>
        <topology evidence="1">Multi-pass membrane protein</topology>
    </subcellularLocation>
</comment>
<evidence type="ECO:0000256" key="2">
    <source>
        <dbReference type="ARBA" id="ARBA00022448"/>
    </source>
</evidence>
<keyword evidence="7" id="KW-0406">Ion transport</keyword>
<proteinExistence type="predicted"/>
<dbReference type="GO" id="GO:0016020">
    <property type="term" value="C:membrane"/>
    <property type="evidence" value="ECO:0007669"/>
    <property type="project" value="UniProtKB-SubCell"/>
</dbReference>
<reference evidence="13 14" key="1">
    <citation type="submission" date="2020-09" db="EMBL/GenBank/DDBJ databases">
        <authorList>
            <person name="Ashkenazy H."/>
        </authorList>
    </citation>
    <scope>NUCLEOTIDE SEQUENCE [LARGE SCALE GENOMIC DNA]</scope>
    <source>
        <strain evidence="14">cv. Cdm-0</strain>
    </source>
</reference>
<protein>
    <submittedName>
        <fullName evidence="13">(thale cress) hypothetical protein</fullName>
    </submittedName>
</protein>
<feature type="transmembrane region" description="Helical" evidence="10">
    <location>
        <begin position="268"/>
        <end position="286"/>
    </location>
</feature>
<feature type="transmembrane region" description="Helical" evidence="10">
    <location>
        <begin position="207"/>
        <end position="226"/>
    </location>
</feature>
<dbReference type="PANTHER" id="PTHR16254">
    <property type="entry name" value="POTASSIUM/PROTON ANTIPORTER-RELATED"/>
    <property type="match status" value="1"/>
</dbReference>
<dbReference type="GO" id="GO:0015386">
    <property type="term" value="F:potassium:proton antiporter activity"/>
    <property type="evidence" value="ECO:0007669"/>
    <property type="project" value="InterPro"/>
</dbReference>
<name>A0A7G2FLV1_ARATH</name>
<keyword evidence="2" id="KW-0813">Transport</keyword>
<feature type="region of interest" description="Disordered" evidence="9">
    <location>
        <begin position="59"/>
        <end position="78"/>
    </location>
</feature>
<evidence type="ECO:0000256" key="11">
    <source>
        <dbReference type="SAM" id="SignalP"/>
    </source>
</evidence>
<feature type="transmembrane region" description="Helical" evidence="10">
    <location>
        <begin position="450"/>
        <end position="469"/>
    </location>
</feature>
<dbReference type="Pfam" id="PF00999">
    <property type="entry name" value="Na_H_Exchanger"/>
    <property type="match status" value="1"/>
</dbReference>
<feature type="signal peptide" evidence="11">
    <location>
        <begin position="1"/>
        <end position="20"/>
    </location>
</feature>
<feature type="transmembrane region" description="Helical" evidence="10">
    <location>
        <begin position="153"/>
        <end position="175"/>
    </location>
</feature>
<evidence type="ECO:0000256" key="5">
    <source>
        <dbReference type="ARBA" id="ARBA00022729"/>
    </source>
</evidence>
<dbReference type="Proteomes" id="UP000516314">
    <property type="component" value="Chromosome 5"/>
</dbReference>
<feature type="chain" id="PRO_5028841683" evidence="11">
    <location>
        <begin position="21"/>
        <end position="570"/>
    </location>
</feature>
<evidence type="ECO:0000256" key="4">
    <source>
        <dbReference type="ARBA" id="ARBA00022692"/>
    </source>
</evidence>
<feature type="transmembrane region" description="Helical" evidence="10">
    <location>
        <begin position="510"/>
        <end position="529"/>
    </location>
</feature>
<dbReference type="InterPro" id="IPR006153">
    <property type="entry name" value="Cation/H_exchanger_TM"/>
</dbReference>
<accession>A0A7G2FLV1</accession>
<feature type="transmembrane region" description="Helical" evidence="10">
    <location>
        <begin position="238"/>
        <end position="262"/>
    </location>
</feature>
<feature type="transmembrane region" description="Helical" evidence="10">
    <location>
        <begin position="298"/>
        <end position="317"/>
    </location>
</feature>
<keyword evidence="8 10" id="KW-0472">Membrane</keyword>
<feature type="domain" description="Cation/H+ exchanger transmembrane" evidence="12">
    <location>
        <begin position="165"/>
        <end position="530"/>
    </location>
</feature>
<dbReference type="AlphaFoldDB" id="A0A7G2FLV1"/>
<evidence type="ECO:0000313" key="14">
    <source>
        <dbReference type="Proteomes" id="UP000516314"/>
    </source>
</evidence>
<feature type="transmembrane region" description="Helical" evidence="10">
    <location>
        <begin position="478"/>
        <end position="498"/>
    </location>
</feature>
<keyword evidence="4 10" id="KW-0812">Transmembrane</keyword>
<evidence type="ECO:0000256" key="6">
    <source>
        <dbReference type="ARBA" id="ARBA00022989"/>
    </source>
</evidence>
<feature type="transmembrane region" description="Helical" evidence="10">
    <location>
        <begin position="424"/>
        <end position="444"/>
    </location>
</feature>
<sequence>MARFAVIGLTFLLLLGTSLSARSDEETRERFYGNVVNSTAPGNGEGSIAKMFDRVLEKEFSENDSPEGSDGASFNSSVADQQAEIETVAKVTHEKGKRNDTQENNGTRPFQLQDVFSLENEDSDDMTLIDKKNNVFVMSNKKSKYPILQVLHIVFRLISDLVVIIVFAAIGGIVFSCLGQPVIVGYLLAGSIIGPGGLKFISEMVQVETVAQFGVVFLLFALGLEFSMTKLKVVGPVAVLGGLLQIVLLMFLCGVTALLCGARLSEGIFVGAFLSMSSTAVVKFLVERNSTSSLHGQVTIGILIFQDCVVGLLFALLPVLGGNSGLLQGIISMGKLLLILSIYLTVASLLTWSFVPRFLKLMIQLSSQTNELYQLAAVAFCLLSAWCSDKLGLSLELGSFVAGVMLSTTEFAQHTLEQVEPIRNLFAALFLSSIGMLINVHFLWNHVDILLASVILVIVIKTAIAAVVVKAFRYNMRISFHVGVLLAQIGEFAFVLLSRASNLHVIEGKMYLLLLGTTALSLVTTPLLFKLIPSAMNLGVLLRWFPSENSSPNESLQEKASLIEVHNRTK</sequence>
<feature type="transmembrane region" description="Helical" evidence="10">
    <location>
        <begin position="337"/>
        <end position="359"/>
    </location>
</feature>
<keyword evidence="3" id="KW-0050">Antiport</keyword>
<dbReference type="EMBL" id="LR881470">
    <property type="protein sequence ID" value="CAD5334618.1"/>
    <property type="molecule type" value="Genomic_DNA"/>
</dbReference>
<organism evidence="13 14">
    <name type="scientific">Arabidopsis thaliana</name>
    <name type="common">Mouse-ear cress</name>
    <dbReference type="NCBI Taxonomy" id="3702"/>
    <lineage>
        <taxon>Eukaryota</taxon>
        <taxon>Viridiplantae</taxon>
        <taxon>Streptophyta</taxon>
        <taxon>Embryophyta</taxon>
        <taxon>Tracheophyta</taxon>
        <taxon>Spermatophyta</taxon>
        <taxon>Magnoliopsida</taxon>
        <taxon>eudicotyledons</taxon>
        <taxon>Gunneridae</taxon>
        <taxon>Pentapetalae</taxon>
        <taxon>rosids</taxon>
        <taxon>malvids</taxon>
        <taxon>Brassicales</taxon>
        <taxon>Brassicaceae</taxon>
        <taxon>Camelineae</taxon>
        <taxon>Arabidopsis</taxon>
    </lineage>
</organism>
<evidence type="ECO:0000256" key="9">
    <source>
        <dbReference type="SAM" id="MobiDB-lite"/>
    </source>
</evidence>
<keyword evidence="5 11" id="KW-0732">Signal</keyword>
<dbReference type="InterPro" id="IPR045158">
    <property type="entry name" value="KEA4/5/6-like"/>
</dbReference>
<dbReference type="Gene3D" id="1.20.1530.20">
    <property type="match status" value="1"/>
</dbReference>
<dbReference type="InterPro" id="IPR038770">
    <property type="entry name" value="Na+/solute_symporter_sf"/>
</dbReference>
<evidence type="ECO:0000256" key="10">
    <source>
        <dbReference type="SAM" id="Phobius"/>
    </source>
</evidence>
<evidence type="ECO:0000256" key="3">
    <source>
        <dbReference type="ARBA" id="ARBA00022449"/>
    </source>
</evidence>
<gene>
    <name evidence="13" type="ORF">AT9943_LOCUS21912</name>
</gene>
<evidence type="ECO:0000256" key="8">
    <source>
        <dbReference type="ARBA" id="ARBA00023136"/>
    </source>
</evidence>
<keyword evidence="6 10" id="KW-1133">Transmembrane helix</keyword>
<evidence type="ECO:0000256" key="7">
    <source>
        <dbReference type="ARBA" id="ARBA00023065"/>
    </source>
</evidence>